<sequence length="141" mass="14523">MRLRLPLGAAASTLLVAGLAAAAPAHAGPTDRVTVEDTGTVTADGTVTLHGTYQCLDDGSTGPVLVGSTLKQKDLSSGIGGTRAVCDGQVREWTNTAVVTAPGRYEPGPARVQANLMKLDTSRAIPLPEFLAQDDADITLR</sequence>
<feature type="signal peptide" evidence="1">
    <location>
        <begin position="1"/>
        <end position="27"/>
    </location>
</feature>
<evidence type="ECO:0000313" key="4">
    <source>
        <dbReference type="Proteomes" id="UP000619486"/>
    </source>
</evidence>
<reference evidence="3" key="1">
    <citation type="journal article" date="2014" name="Int. J. Syst. Evol. Microbiol.">
        <title>Complete genome sequence of Corynebacterium casei LMG S-19264T (=DSM 44701T), isolated from a smear-ripened cheese.</title>
        <authorList>
            <consortium name="US DOE Joint Genome Institute (JGI-PGF)"/>
            <person name="Walter F."/>
            <person name="Albersmeier A."/>
            <person name="Kalinowski J."/>
            <person name="Ruckert C."/>
        </authorList>
    </citation>
    <scope>NUCLEOTIDE SEQUENCE</scope>
    <source>
        <strain evidence="3">JCM 3172</strain>
    </source>
</reference>
<evidence type="ECO:0000259" key="2">
    <source>
        <dbReference type="Pfam" id="PF19816"/>
    </source>
</evidence>
<dbReference type="InterPro" id="IPR046266">
    <property type="entry name" value="DUF6299"/>
</dbReference>
<gene>
    <name evidence="3" type="ORF">GCM10014713_38690</name>
</gene>
<evidence type="ECO:0000313" key="3">
    <source>
        <dbReference type="EMBL" id="GGT41246.1"/>
    </source>
</evidence>
<dbReference type="Pfam" id="PF19816">
    <property type="entry name" value="DUF6299"/>
    <property type="match status" value="1"/>
</dbReference>
<feature type="chain" id="PRO_5038766977" description="DUF6299 domain-containing protein" evidence="1">
    <location>
        <begin position="28"/>
        <end position="141"/>
    </location>
</feature>
<feature type="domain" description="DUF6299" evidence="2">
    <location>
        <begin position="29"/>
        <end position="140"/>
    </location>
</feature>
<comment type="caution">
    <text evidence="3">The sequence shown here is derived from an EMBL/GenBank/DDBJ whole genome shotgun (WGS) entry which is preliminary data.</text>
</comment>
<proteinExistence type="predicted"/>
<dbReference type="RefSeq" id="WP_189202744.1">
    <property type="nucleotide sequence ID" value="NZ_BMQQ01000014.1"/>
</dbReference>
<organism evidence="3 4">
    <name type="scientific">Streptomyces purpureus</name>
    <dbReference type="NCBI Taxonomy" id="1951"/>
    <lineage>
        <taxon>Bacteria</taxon>
        <taxon>Bacillati</taxon>
        <taxon>Actinomycetota</taxon>
        <taxon>Actinomycetes</taxon>
        <taxon>Kitasatosporales</taxon>
        <taxon>Streptomycetaceae</taxon>
        <taxon>Streptomyces</taxon>
    </lineage>
</organism>
<keyword evidence="4" id="KW-1185">Reference proteome</keyword>
<accession>A0A918H807</accession>
<protein>
    <recommendedName>
        <fullName evidence="2">DUF6299 domain-containing protein</fullName>
    </recommendedName>
</protein>
<dbReference type="AlphaFoldDB" id="A0A918H807"/>
<dbReference type="EMBL" id="BMQQ01000014">
    <property type="protein sequence ID" value="GGT41246.1"/>
    <property type="molecule type" value="Genomic_DNA"/>
</dbReference>
<evidence type="ECO:0000256" key="1">
    <source>
        <dbReference type="SAM" id="SignalP"/>
    </source>
</evidence>
<name>A0A918H807_9ACTN</name>
<keyword evidence="1" id="KW-0732">Signal</keyword>
<reference evidence="3" key="2">
    <citation type="submission" date="2020-09" db="EMBL/GenBank/DDBJ databases">
        <authorList>
            <person name="Sun Q."/>
            <person name="Ohkuma M."/>
        </authorList>
    </citation>
    <scope>NUCLEOTIDE SEQUENCE</scope>
    <source>
        <strain evidence="3">JCM 3172</strain>
    </source>
</reference>
<dbReference type="Proteomes" id="UP000619486">
    <property type="component" value="Unassembled WGS sequence"/>
</dbReference>